<dbReference type="InterPro" id="IPR027806">
    <property type="entry name" value="HARBI1_dom"/>
</dbReference>
<evidence type="ECO:0000313" key="10">
    <source>
        <dbReference type="EMBL" id="CAH1958265.1"/>
    </source>
</evidence>
<dbReference type="GO" id="GO:0016787">
    <property type="term" value="F:hydrolase activity"/>
    <property type="evidence" value="ECO:0007669"/>
    <property type="project" value="UniProtKB-KW"/>
</dbReference>
<keyword evidence="7" id="KW-0539">Nucleus</keyword>
<keyword evidence="5" id="KW-0479">Metal-binding</keyword>
<comment type="subcellular location">
    <subcellularLocation>
        <location evidence="2">Nucleus</location>
    </subcellularLocation>
</comment>
<comment type="caution">
    <text evidence="10">The sequence shown here is derived from an EMBL/GenBank/DDBJ whole genome shotgun (WGS) entry which is preliminary data.</text>
</comment>
<keyword evidence="11" id="KW-1185">Reference proteome</keyword>
<evidence type="ECO:0000256" key="2">
    <source>
        <dbReference type="ARBA" id="ARBA00004123"/>
    </source>
</evidence>
<dbReference type="GO" id="GO:0046872">
    <property type="term" value="F:metal ion binding"/>
    <property type="evidence" value="ECO:0007669"/>
    <property type="project" value="UniProtKB-KW"/>
</dbReference>
<evidence type="ECO:0000256" key="7">
    <source>
        <dbReference type="ARBA" id="ARBA00023242"/>
    </source>
</evidence>
<feature type="domain" description="DDE Tnp4" evidence="9">
    <location>
        <begin position="66"/>
        <end position="201"/>
    </location>
</feature>
<protein>
    <recommendedName>
        <fullName evidence="9">DDE Tnp4 domain-containing protein</fullName>
    </recommendedName>
</protein>
<evidence type="ECO:0000256" key="3">
    <source>
        <dbReference type="ARBA" id="ARBA00006958"/>
    </source>
</evidence>
<proteinExistence type="inferred from homology"/>
<keyword evidence="6" id="KW-0378">Hydrolase</keyword>
<evidence type="ECO:0000313" key="11">
    <source>
        <dbReference type="Proteomes" id="UP001152888"/>
    </source>
</evidence>
<feature type="region of interest" description="Disordered" evidence="8">
    <location>
        <begin position="21"/>
        <end position="41"/>
    </location>
</feature>
<evidence type="ECO:0000259" key="9">
    <source>
        <dbReference type="Pfam" id="PF13359"/>
    </source>
</evidence>
<dbReference type="Pfam" id="PF13359">
    <property type="entry name" value="DDE_Tnp_4"/>
    <property type="match status" value="1"/>
</dbReference>
<keyword evidence="4" id="KW-0540">Nuclease</keyword>
<evidence type="ECO:0000256" key="5">
    <source>
        <dbReference type="ARBA" id="ARBA00022723"/>
    </source>
</evidence>
<dbReference type="InterPro" id="IPR045249">
    <property type="entry name" value="HARBI1-like"/>
</dbReference>
<reference evidence="10" key="1">
    <citation type="submission" date="2022-03" db="EMBL/GenBank/DDBJ databases">
        <authorList>
            <person name="Sayadi A."/>
        </authorList>
    </citation>
    <scope>NUCLEOTIDE SEQUENCE</scope>
</reference>
<evidence type="ECO:0000256" key="8">
    <source>
        <dbReference type="SAM" id="MobiDB-lite"/>
    </source>
</evidence>
<dbReference type="PANTHER" id="PTHR22930:SF269">
    <property type="entry name" value="NUCLEASE HARBI1-LIKE PROTEIN"/>
    <property type="match status" value="1"/>
</dbReference>
<gene>
    <name evidence="10" type="ORF">ACAOBT_LOCUS2555</name>
</gene>
<sequence>MGDYEKEQRRLWALWEEVQNEDEAIDRDDSEEEDEIDNVPSTEDEWLEIAKDFENEWNFPHCIGALDGKQVQIQCPANSGSSFYNYKRTFSIVLMAIVDANYKFIYAHVGSQGRMSDGGVFHTTSFCRGLVNNALNIPKPTPLSKSTHLEVSYVIIADDAFPLTTNIMKPFPVNIPAGSPRRIYNYRLSRARRIVENAFGL</sequence>
<accession>A0A9P0NXM7</accession>
<dbReference type="OrthoDB" id="6775305at2759"/>
<dbReference type="PANTHER" id="PTHR22930">
    <property type="match status" value="1"/>
</dbReference>
<name>A0A9P0NXM7_ACAOB</name>
<comment type="cofactor">
    <cofactor evidence="1">
        <name>a divalent metal cation</name>
        <dbReference type="ChEBI" id="CHEBI:60240"/>
    </cofactor>
</comment>
<dbReference type="GO" id="GO:0005634">
    <property type="term" value="C:nucleus"/>
    <property type="evidence" value="ECO:0007669"/>
    <property type="project" value="UniProtKB-SubCell"/>
</dbReference>
<evidence type="ECO:0000256" key="1">
    <source>
        <dbReference type="ARBA" id="ARBA00001968"/>
    </source>
</evidence>
<evidence type="ECO:0000256" key="6">
    <source>
        <dbReference type="ARBA" id="ARBA00022801"/>
    </source>
</evidence>
<organism evidence="10 11">
    <name type="scientific">Acanthoscelides obtectus</name>
    <name type="common">Bean weevil</name>
    <name type="synonym">Bruchus obtectus</name>
    <dbReference type="NCBI Taxonomy" id="200917"/>
    <lineage>
        <taxon>Eukaryota</taxon>
        <taxon>Metazoa</taxon>
        <taxon>Ecdysozoa</taxon>
        <taxon>Arthropoda</taxon>
        <taxon>Hexapoda</taxon>
        <taxon>Insecta</taxon>
        <taxon>Pterygota</taxon>
        <taxon>Neoptera</taxon>
        <taxon>Endopterygota</taxon>
        <taxon>Coleoptera</taxon>
        <taxon>Polyphaga</taxon>
        <taxon>Cucujiformia</taxon>
        <taxon>Chrysomeloidea</taxon>
        <taxon>Chrysomelidae</taxon>
        <taxon>Bruchinae</taxon>
        <taxon>Bruchini</taxon>
        <taxon>Acanthoscelides</taxon>
    </lineage>
</organism>
<comment type="similarity">
    <text evidence="3">Belongs to the HARBI1 family.</text>
</comment>
<dbReference type="Proteomes" id="UP001152888">
    <property type="component" value="Unassembled WGS sequence"/>
</dbReference>
<dbReference type="GO" id="GO:0004518">
    <property type="term" value="F:nuclease activity"/>
    <property type="evidence" value="ECO:0007669"/>
    <property type="project" value="UniProtKB-KW"/>
</dbReference>
<dbReference type="AlphaFoldDB" id="A0A9P0NXM7"/>
<evidence type="ECO:0000256" key="4">
    <source>
        <dbReference type="ARBA" id="ARBA00022722"/>
    </source>
</evidence>
<dbReference type="EMBL" id="CAKOFQ010006676">
    <property type="protein sequence ID" value="CAH1958265.1"/>
    <property type="molecule type" value="Genomic_DNA"/>
</dbReference>